<keyword evidence="7" id="KW-0413">Isomerase</keyword>
<keyword evidence="4" id="KW-0676">Redox-active center</keyword>
<name>A0A1H0JMA5_9BACT</name>
<dbReference type="InterPro" id="IPR036249">
    <property type="entry name" value="Thioredoxin-like_sf"/>
</dbReference>
<evidence type="ECO:0000313" key="7">
    <source>
        <dbReference type="EMBL" id="SDO44836.1"/>
    </source>
</evidence>
<comment type="caution">
    <text evidence="7">The sequence shown here is derived from an EMBL/GenBank/DDBJ whole genome shotgun (WGS) entry which is preliminary data.</text>
</comment>
<keyword evidence="2" id="KW-0201">Cytochrome c-type biogenesis</keyword>
<dbReference type="CDD" id="cd02966">
    <property type="entry name" value="TlpA_like_family"/>
    <property type="match status" value="1"/>
</dbReference>
<dbReference type="GO" id="GO:0016491">
    <property type="term" value="F:oxidoreductase activity"/>
    <property type="evidence" value="ECO:0007669"/>
    <property type="project" value="InterPro"/>
</dbReference>
<gene>
    <name evidence="7" type="ORF">SAMN04487900_12052</name>
</gene>
<keyword evidence="5" id="KW-0732">Signal</keyword>
<dbReference type="InterPro" id="IPR000866">
    <property type="entry name" value="AhpC/TSA"/>
</dbReference>
<keyword evidence="3" id="KW-1015">Disulfide bond</keyword>
<dbReference type="RefSeq" id="WP_091854630.1">
    <property type="nucleotide sequence ID" value="NZ_FNIW01000020.1"/>
</dbReference>
<dbReference type="GO" id="GO:0030313">
    <property type="term" value="C:cell envelope"/>
    <property type="evidence" value="ECO:0007669"/>
    <property type="project" value="UniProtKB-SubCell"/>
</dbReference>
<evidence type="ECO:0000259" key="6">
    <source>
        <dbReference type="PROSITE" id="PS51352"/>
    </source>
</evidence>
<dbReference type="InterPro" id="IPR050553">
    <property type="entry name" value="Thioredoxin_ResA/DsbE_sf"/>
</dbReference>
<evidence type="ECO:0000256" key="3">
    <source>
        <dbReference type="ARBA" id="ARBA00023157"/>
    </source>
</evidence>
<dbReference type="Gene3D" id="3.40.30.10">
    <property type="entry name" value="Glutaredoxin"/>
    <property type="match status" value="1"/>
</dbReference>
<protein>
    <submittedName>
        <fullName evidence="7">Thiol-disulfide isomerase or thioredoxin</fullName>
    </submittedName>
</protein>
<dbReference type="InterPro" id="IPR017937">
    <property type="entry name" value="Thioredoxin_CS"/>
</dbReference>
<evidence type="ECO:0000256" key="1">
    <source>
        <dbReference type="ARBA" id="ARBA00004196"/>
    </source>
</evidence>
<dbReference type="AlphaFoldDB" id="A0A1H0JMA5"/>
<dbReference type="GO" id="GO:0017004">
    <property type="term" value="P:cytochrome complex assembly"/>
    <property type="evidence" value="ECO:0007669"/>
    <property type="project" value="UniProtKB-KW"/>
</dbReference>
<feature type="chain" id="PRO_5011484438" evidence="5">
    <location>
        <begin position="21"/>
        <end position="353"/>
    </location>
</feature>
<evidence type="ECO:0000313" key="8">
    <source>
        <dbReference type="Proteomes" id="UP000199134"/>
    </source>
</evidence>
<dbReference type="SUPFAM" id="SSF52833">
    <property type="entry name" value="Thioredoxin-like"/>
    <property type="match status" value="1"/>
</dbReference>
<dbReference type="Pfam" id="PF00578">
    <property type="entry name" value="AhpC-TSA"/>
    <property type="match status" value="1"/>
</dbReference>
<dbReference type="InterPro" id="IPR025380">
    <property type="entry name" value="DUF4369"/>
</dbReference>
<proteinExistence type="predicted"/>
<dbReference type="PANTHER" id="PTHR42852">
    <property type="entry name" value="THIOL:DISULFIDE INTERCHANGE PROTEIN DSBE"/>
    <property type="match status" value="1"/>
</dbReference>
<feature type="signal peptide" evidence="5">
    <location>
        <begin position="1"/>
        <end position="20"/>
    </location>
</feature>
<evidence type="ECO:0000256" key="4">
    <source>
        <dbReference type="ARBA" id="ARBA00023284"/>
    </source>
</evidence>
<dbReference type="GO" id="GO:0016853">
    <property type="term" value="F:isomerase activity"/>
    <property type="evidence" value="ECO:0007669"/>
    <property type="project" value="UniProtKB-KW"/>
</dbReference>
<dbReference type="PROSITE" id="PS51352">
    <property type="entry name" value="THIOREDOXIN_2"/>
    <property type="match status" value="1"/>
</dbReference>
<dbReference type="GO" id="GO:0016209">
    <property type="term" value="F:antioxidant activity"/>
    <property type="evidence" value="ECO:0007669"/>
    <property type="project" value="InterPro"/>
</dbReference>
<dbReference type="Pfam" id="PF14289">
    <property type="entry name" value="DUF4369"/>
    <property type="match status" value="1"/>
</dbReference>
<dbReference type="PANTHER" id="PTHR42852:SF6">
    <property type="entry name" value="THIOL:DISULFIDE INTERCHANGE PROTEIN DSBE"/>
    <property type="match status" value="1"/>
</dbReference>
<organism evidence="7 8">
    <name type="scientific">Prevotella communis</name>
    <dbReference type="NCBI Taxonomy" id="2913614"/>
    <lineage>
        <taxon>Bacteria</taxon>
        <taxon>Pseudomonadati</taxon>
        <taxon>Bacteroidota</taxon>
        <taxon>Bacteroidia</taxon>
        <taxon>Bacteroidales</taxon>
        <taxon>Prevotellaceae</taxon>
        <taxon>Prevotella</taxon>
    </lineage>
</organism>
<feature type="domain" description="Thioredoxin" evidence="6">
    <location>
        <begin position="213"/>
        <end position="352"/>
    </location>
</feature>
<accession>A0A1H0JMA5</accession>
<dbReference type="InterPro" id="IPR013766">
    <property type="entry name" value="Thioredoxin_domain"/>
</dbReference>
<dbReference type="PROSITE" id="PS00194">
    <property type="entry name" value="THIOREDOXIN_1"/>
    <property type="match status" value="1"/>
</dbReference>
<sequence length="353" mass="39396">MIKNALTTLLIALVSMTGQAQGLLQEEQNLDTTIHWKLEGTVDNAEPTDTLYVIDMETQRDFACLQVKDGKIVATGGTLDEPAVCGIMTKDRRRWISAFVLEKGTANIHVDIKKNYLQHIGGTPVNDEMNAILTESRLNTSNPTLFSQNIYRIVNGIIEKYPNHIVSSFLIDWCKSSFTPTQSLGLIDKLSAELQESLKIDRLKENLLLQQETEVGKQFKELTGISPDKKPAALSTYVGQGNYVLVDFWASWCGPCKAEMPHIIEIYEKYKDKGLKVIGVTVEDMPEKSDSIVKQLGIPFPQIYESTPMSTYGVTAIPHTILFAPDGTILARGLRGEDIEKKLTEVFSNKKKD</sequence>
<reference evidence="8" key="1">
    <citation type="submission" date="2016-10" db="EMBL/GenBank/DDBJ databases">
        <authorList>
            <person name="de Groot N.N."/>
        </authorList>
    </citation>
    <scope>NUCLEOTIDE SEQUENCE [LARGE SCALE GENOMIC DNA]</scope>
    <source>
        <strain evidence="8">BP1-145</strain>
    </source>
</reference>
<dbReference type="Proteomes" id="UP000199134">
    <property type="component" value="Unassembled WGS sequence"/>
</dbReference>
<dbReference type="OrthoDB" id="9794348at2"/>
<comment type="subcellular location">
    <subcellularLocation>
        <location evidence="1">Cell envelope</location>
    </subcellularLocation>
</comment>
<dbReference type="EMBL" id="FNIW01000020">
    <property type="protein sequence ID" value="SDO44836.1"/>
    <property type="molecule type" value="Genomic_DNA"/>
</dbReference>
<evidence type="ECO:0000256" key="2">
    <source>
        <dbReference type="ARBA" id="ARBA00022748"/>
    </source>
</evidence>
<evidence type="ECO:0000256" key="5">
    <source>
        <dbReference type="SAM" id="SignalP"/>
    </source>
</evidence>